<proteinExistence type="predicted"/>
<keyword evidence="1" id="KW-0472">Membrane</keyword>
<organism evidence="2 3">
    <name type="scientific">Poriferisphaera corsica</name>
    <dbReference type="NCBI Taxonomy" id="2528020"/>
    <lineage>
        <taxon>Bacteria</taxon>
        <taxon>Pseudomonadati</taxon>
        <taxon>Planctomycetota</taxon>
        <taxon>Phycisphaerae</taxon>
        <taxon>Phycisphaerales</taxon>
        <taxon>Phycisphaeraceae</taxon>
        <taxon>Poriferisphaera</taxon>
    </lineage>
</organism>
<gene>
    <name evidence="2" type="ORF">KS4_02440</name>
</gene>
<accession>A0A517YPQ7</accession>
<keyword evidence="3" id="KW-1185">Reference proteome</keyword>
<feature type="transmembrane region" description="Helical" evidence="1">
    <location>
        <begin position="103"/>
        <end position="124"/>
    </location>
</feature>
<dbReference type="Proteomes" id="UP000317369">
    <property type="component" value="Chromosome"/>
</dbReference>
<dbReference type="Pfam" id="PF03729">
    <property type="entry name" value="DUF308"/>
    <property type="match status" value="1"/>
</dbReference>
<evidence type="ECO:0000313" key="3">
    <source>
        <dbReference type="Proteomes" id="UP000317369"/>
    </source>
</evidence>
<evidence type="ECO:0000256" key="1">
    <source>
        <dbReference type="SAM" id="Phobius"/>
    </source>
</evidence>
<name>A0A517YPQ7_9BACT</name>
<dbReference type="KEGG" id="pcor:KS4_02440"/>
<evidence type="ECO:0000313" key="2">
    <source>
        <dbReference type="EMBL" id="QDU32214.1"/>
    </source>
</evidence>
<dbReference type="GO" id="GO:0005886">
    <property type="term" value="C:plasma membrane"/>
    <property type="evidence" value="ECO:0007669"/>
    <property type="project" value="TreeGrafter"/>
</dbReference>
<dbReference type="PANTHER" id="PTHR34989">
    <property type="entry name" value="PROTEIN HDED"/>
    <property type="match status" value="1"/>
</dbReference>
<reference evidence="2 3" key="1">
    <citation type="submission" date="2019-02" db="EMBL/GenBank/DDBJ databases">
        <title>Deep-cultivation of Planctomycetes and their phenomic and genomic characterization uncovers novel biology.</title>
        <authorList>
            <person name="Wiegand S."/>
            <person name="Jogler M."/>
            <person name="Boedeker C."/>
            <person name="Pinto D."/>
            <person name="Vollmers J."/>
            <person name="Rivas-Marin E."/>
            <person name="Kohn T."/>
            <person name="Peeters S.H."/>
            <person name="Heuer A."/>
            <person name="Rast P."/>
            <person name="Oberbeckmann S."/>
            <person name="Bunk B."/>
            <person name="Jeske O."/>
            <person name="Meyerdierks A."/>
            <person name="Storesund J.E."/>
            <person name="Kallscheuer N."/>
            <person name="Luecker S."/>
            <person name="Lage O.M."/>
            <person name="Pohl T."/>
            <person name="Merkel B.J."/>
            <person name="Hornburger P."/>
            <person name="Mueller R.-W."/>
            <person name="Bruemmer F."/>
            <person name="Labrenz M."/>
            <person name="Spormann A.M."/>
            <person name="Op den Camp H."/>
            <person name="Overmann J."/>
            <person name="Amann R."/>
            <person name="Jetten M.S.M."/>
            <person name="Mascher T."/>
            <person name="Medema M.H."/>
            <person name="Devos D.P."/>
            <person name="Kaster A.-K."/>
            <person name="Ovreas L."/>
            <person name="Rohde M."/>
            <person name="Galperin M.Y."/>
            <person name="Jogler C."/>
        </authorList>
    </citation>
    <scope>NUCLEOTIDE SEQUENCE [LARGE SCALE GENOMIC DNA]</scope>
    <source>
        <strain evidence="2 3">KS4</strain>
    </source>
</reference>
<dbReference type="OrthoDB" id="9815400at2"/>
<dbReference type="InterPro" id="IPR052712">
    <property type="entry name" value="Acid_resist_chaperone_HdeD"/>
</dbReference>
<keyword evidence="1" id="KW-1133">Transmembrane helix</keyword>
<dbReference type="InterPro" id="IPR005325">
    <property type="entry name" value="DUF308_memb"/>
</dbReference>
<protein>
    <submittedName>
        <fullName evidence="2">Acid-resistance membrane protein</fullName>
    </submittedName>
</protein>
<dbReference type="EMBL" id="CP036425">
    <property type="protein sequence ID" value="QDU32214.1"/>
    <property type="molecule type" value="Genomic_DNA"/>
</dbReference>
<feature type="transmembrane region" description="Helical" evidence="1">
    <location>
        <begin position="24"/>
        <end position="42"/>
    </location>
</feature>
<sequence>MSDAPSAPEKQPHPLHPKPTSRSCFMTLGILMLILGTAAIILPGFGTIGATILIGWLLLFSGLTQMIHAYKSQHGSHRTWHMIIGLLGIIAGLLLLLEPIQGAYAVTLVLAFYFLFIGITRIGIYNKVKRARRAKWIVASGFVDIILAALIILFYPSDVLWVPALIVGIDLIFAGWSMIMLGSIPFGLIADLTDHKH</sequence>
<feature type="transmembrane region" description="Helical" evidence="1">
    <location>
        <begin position="79"/>
        <end position="97"/>
    </location>
</feature>
<keyword evidence="1" id="KW-0812">Transmembrane</keyword>
<dbReference type="RefSeq" id="WP_145073410.1">
    <property type="nucleotide sequence ID" value="NZ_CP036425.1"/>
</dbReference>
<feature type="transmembrane region" description="Helical" evidence="1">
    <location>
        <begin position="161"/>
        <end position="189"/>
    </location>
</feature>
<dbReference type="AlphaFoldDB" id="A0A517YPQ7"/>
<feature type="transmembrane region" description="Helical" evidence="1">
    <location>
        <begin position="136"/>
        <end position="155"/>
    </location>
</feature>
<dbReference type="PANTHER" id="PTHR34989:SF1">
    <property type="entry name" value="PROTEIN HDED"/>
    <property type="match status" value="1"/>
</dbReference>